<reference evidence="1 2" key="1">
    <citation type="submission" date="2017-11" db="EMBL/GenBank/DDBJ databases">
        <title>Complete genome sequence of Streptomyces lavendulae subsp. lavendulae CCM 3239 (formerly 'Streptomyces aureofaciens CCM 3239'), the producer of the angucycline-type antibiotic auricin.</title>
        <authorList>
            <person name="Busche T."/>
            <person name="Novakova R."/>
            <person name="Al'Dilaimi A."/>
            <person name="Homerova D."/>
            <person name="Feckova L."/>
            <person name="Rezuchova B."/>
            <person name="Mingyar E."/>
            <person name="Csolleiova D."/>
            <person name="Bekeova C."/>
            <person name="Winkler A."/>
            <person name="Sevcikova B."/>
            <person name="Kalinowski J."/>
            <person name="Kormanec J."/>
            <person name="Ruckert C."/>
        </authorList>
    </citation>
    <scope>NUCLEOTIDE SEQUENCE [LARGE SCALE GENOMIC DNA]</scope>
    <source>
        <strain evidence="1 2">CCM 3239</strain>
    </source>
</reference>
<dbReference type="GeneID" id="94019202"/>
<name>A0A2K8PTR8_STRLA</name>
<proteinExistence type="predicted"/>
<sequence>MLFAEITDDGRGGADVSQVSGLDGIRHRAAALDGTTEISSAPGGPTVITVELPCA</sequence>
<gene>
    <name evidence="1" type="ORF">SLAV_37340</name>
</gene>
<accession>A0A2K8PTR8</accession>
<dbReference type="InterPro" id="IPR036890">
    <property type="entry name" value="HATPase_C_sf"/>
</dbReference>
<dbReference type="Gene3D" id="3.30.565.10">
    <property type="entry name" value="Histidine kinase-like ATPase, C-terminal domain"/>
    <property type="match status" value="1"/>
</dbReference>
<evidence type="ECO:0000313" key="1">
    <source>
        <dbReference type="EMBL" id="ATZ29233.1"/>
    </source>
</evidence>
<keyword evidence="2" id="KW-1185">Reference proteome</keyword>
<protein>
    <submittedName>
        <fullName evidence="1">Uncharacterized protein</fullName>
    </submittedName>
</protein>
<dbReference type="Proteomes" id="UP000231791">
    <property type="component" value="Chromosome"/>
</dbReference>
<dbReference type="KEGG" id="slx:SLAV_37340"/>
<dbReference type="SUPFAM" id="SSF55874">
    <property type="entry name" value="ATPase domain of HSP90 chaperone/DNA topoisomerase II/histidine kinase"/>
    <property type="match status" value="1"/>
</dbReference>
<organism evidence="1 2">
    <name type="scientific">Streptomyces lavendulae subsp. lavendulae</name>
    <dbReference type="NCBI Taxonomy" id="58340"/>
    <lineage>
        <taxon>Bacteria</taxon>
        <taxon>Bacillati</taxon>
        <taxon>Actinomycetota</taxon>
        <taxon>Actinomycetes</taxon>
        <taxon>Kitasatosporales</taxon>
        <taxon>Streptomycetaceae</taxon>
        <taxon>Streptomyces</taxon>
    </lineage>
</organism>
<evidence type="ECO:0000313" key="2">
    <source>
        <dbReference type="Proteomes" id="UP000231791"/>
    </source>
</evidence>
<dbReference type="EMBL" id="CP024985">
    <property type="protein sequence ID" value="ATZ29233.1"/>
    <property type="molecule type" value="Genomic_DNA"/>
</dbReference>
<dbReference type="RefSeq" id="WP_244225272.1">
    <property type="nucleotide sequence ID" value="NZ_CP024985.1"/>
</dbReference>
<dbReference type="AlphaFoldDB" id="A0A2K8PTR8"/>